<evidence type="ECO:0000256" key="1">
    <source>
        <dbReference type="SAM" id="Coils"/>
    </source>
</evidence>
<evidence type="ECO:0000313" key="3">
    <source>
        <dbReference type="EMBL" id="BDD88700.1"/>
    </source>
</evidence>
<sequence>MQKKFQFILTANARGFSTAFGKASGGLKAFNKSMATTDEGLGVLGKKMTSMVGQFSALFGGISATLFTKSIWEAGTALQSLQQTFTSITGSSQLAGEEIDFVRQVANDLGLEFQTTIGAYKNLAAAAKGTQIEGRTTREIFLGISEAATVLGLRADETEGALLAISQMISKGKVSAEELRGQLGERLPGAFQIAADSMGVTTAELDKMLSTGQIVAEDFLPKFAEALRKNFSEDAKKHSDSAIAAFNRLSNAWFDLRGSIAESGFLDLVTGKMKNLAAAFNDPKIRAQIVELSNRFFELADAVLTFAVNHGEAIAKTAGAVIALGFLARAVSAVTTLWNAMNAAMVAMTGGRLITWFAELRAATLAAASSTTLMATSLKALGAAALVFWSGSKVIEAVQAYREMRDAQQQAAEAAKNAEAAEARYQARLKRASEAAGVVLSSWREVQQAYKDGLIDYDKETDTYTKGSGQRRESYEQVAAAAKDSAQAQRQITGEELEKMKDQYKGFVDEVKRLMDEIAGREQSLSEQLREMGRSGMSEGSAWRDLKREAEEYYQAAQKAQQAGDLDQAVEFADQAREKYAELNREVKEGDRVIVSQQAALKAASDGVKRAGELAIGVLEQQKEKAAEAAKQLDVAADGRLSKQVKDVAEGVGEVSDAAIEMGDMLVDQINKFGVEAARELDEFERRITMPHKMTIEREYVDKHSTGGIAGFGGWPRRRGKLPGWGGGDKIKALLEAGEIIINKYAVRKFGAARFLRYNAGLEPVRAALGGQVLAQGLAPLRALPAGNGAGALDTVRLELAFAGGEQTRLTGSRRQVAQTVRELRRFARRSS</sequence>
<keyword evidence="4" id="KW-1185">Reference proteome</keyword>
<dbReference type="NCBIfam" id="TIGR02675">
    <property type="entry name" value="tape_meas_nterm"/>
    <property type="match status" value="1"/>
</dbReference>
<gene>
    <name evidence="3" type="ORF">DPPLL_30650</name>
</gene>
<feature type="coiled-coil region" evidence="1">
    <location>
        <begin position="543"/>
        <end position="593"/>
    </location>
</feature>
<feature type="domain" description="Tape measure protein N-terminal" evidence="2">
    <location>
        <begin position="70"/>
        <end position="261"/>
    </location>
</feature>
<dbReference type="Pfam" id="PF20155">
    <property type="entry name" value="TMP_3"/>
    <property type="match status" value="1"/>
</dbReference>
<evidence type="ECO:0000259" key="2">
    <source>
        <dbReference type="Pfam" id="PF20155"/>
    </source>
</evidence>
<organism evidence="3 4">
    <name type="scientific">Desulfofustis limnaeus</name>
    <dbReference type="NCBI Taxonomy" id="2740163"/>
    <lineage>
        <taxon>Bacteria</taxon>
        <taxon>Pseudomonadati</taxon>
        <taxon>Thermodesulfobacteriota</taxon>
        <taxon>Desulfobulbia</taxon>
        <taxon>Desulfobulbales</taxon>
        <taxon>Desulfocapsaceae</taxon>
        <taxon>Desulfofustis</taxon>
    </lineage>
</organism>
<reference evidence="3 4" key="1">
    <citation type="submission" date="2022-01" db="EMBL/GenBank/DDBJ databases">
        <title>Desulfofustis limnae sp. nov., a novel mesophilic sulfate-reducing bacterium isolated from marsh soil.</title>
        <authorList>
            <person name="Watanabe M."/>
            <person name="Takahashi A."/>
            <person name="Kojima H."/>
            <person name="Fukui M."/>
        </authorList>
    </citation>
    <scope>NUCLEOTIDE SEQUENCE [LARGE SCALE GENOMIC DNA]</scope>
    <source>
        <strain evidence="3 4">PPLL</strain>
    </source>
</reference>
<keyword evidence="1" id="KW-0175">Coiled coil</keyword>
<proteinExistence type="predicted"/>
<feature type="coiled-coil region" evidence="1">
    <location>
        <begin position="397"/>
        <end position="435"/>
    </location>
</feature>
<dbReference type="InterPro" id="IPR013491">
    <property type="entry name" value="Tape_meas_N"/>
</dbReference>
<dbReference type="PANTHER" id="PTHR38812">
    <property type="entry name" value="MU-LIKE PROPHAGE FLUMU PROTEIN GP42"/>
    <property type="match status" value="1"/>
</dbReference>
<evidence type="ECO:0000313" key="4">
    <source>
        <dbReference type="Proteomes" id="UP000830055"/>
    </source>
</evidence>
<dbReference type="EMBL" id="AP025516">
    <property type="protein sequence ID" value="BDD88700.1"/>
    <property type="molecule type" value="Genomic_DNA"/>
</dbReference>
<feature type="coiled-coil region" evidence="1">
    <location>
        <begin position="483"/>
        <end position="517"/>
    </location>
</feature>
<name>A0ABM7WCG2_9BACT</name>
<protein>
    <recommendedName>
        <fullName evidence="2">Tape measure protein N-terminal domain-containing protein</fullName>
    </recommendedName>
</protein>
<accession>A0ABM7WCG2</accession>
<dbReference type="Proteomes" id="UP000830055">
    <property type="component" value="Chromosome"/>
</dbReference>
<dbReference type="RefSeq" id="WP_284152034.1">
    <property type="nucleotide sequence ID" value="NZ_AP025516.1"/>
</dbReference>
<dbReference type="InterPro" id="IPR053058">
    <property type="entry name" value="Mulikevirus_tape_measure"/>
</dbReference>
<dbReference type="PANTHER" id="PTHR38812:SF2">
    <property type="entry name" value="MU-LIKE PROPHAGE FLUMU PROTEIN GP42"/>
    <property type="match status" value="1"/>
</dbReference>